<reference evidence="3 4" key="1">
    <citation type="submission" date="2014-04" db="EMBL/GenBank/DDBJ databases">
        <authorList>
            <consortium name="DOE Joint Genome Institute"/>
            <person name="Kuo A."/>
            <person name="Kohler A."/>
            <person name="Jargeat P."/>
            <person name="Nagy L.G."/>
            <person name="Floudas D."/>
            <person name="Copeland A."/>
            <person name="Barry K.W."/>
            <person name="Cichocki N."/>
            <person name="Veneault-Fourrey C."/>
            <person name="LaButti K."/>
            <person name="Lindquist E.A."/>
            <person name="Lipzen A."/>
            <person name="Lundell T."/>
            <person name="Morin E."/>
            <person name="Murat C."/>
            <person name="Sun H."/>
            <person name="Tunlid A."/>
            <person name="Henrissat B."/>
            <person name="Grigoriev I.V."/>
            <person name="Hibbett D.S."/>
            <person name="Martin F."/>
            <person name="Nordberg H.P."/>
            <person name="Cantor M.N."/>
            <person name="Hua S.X."/>
        </authorList>
    </citation>
    <scope>NUCLEOTIDE SEQUENCE [LARGE SCALE GENOMIC DNA]</scope>
    <source>
        <strain evidence="3 4">Ve08.2h10</strain>
    </source>
</reference>
<proteinExistence type="predicted"/>
<keyword evidence="2" id="KW-0472">Membrane</keyword>
<feature type="region of interest" description="Disordered" evidence="1">
    <location>
        <begin position="109"/>
        <end position="245"/>
    </location>
</feature>
<keyword evidence="2" id="KW-0812">Transmembrane</keyword>
<gene>
    <name evidence="3" type="ORF">PAXRUDRAFT_290457</name>
</gene>
<dbReference type="EMBL" id="KN826347">
    <property type="protein sequence ID" value="KIK79207.1"/>
    <property type="molecule type" value="Genomic_DNA"/>
</dbReference>
<organism evidence="3 4">
    <name type="scientific">Paxillus rubicundulus Ve08.2h10</name>
    <dbReference type="NCBI Taxonomy" id="930991"/>
    <lineage>
        <taxon>Eukaryota</taxon>
        <taxon>Fungi</taxon>
        <taxon>Dikarya</taxon>
        <taxon>Basidiomycota</taxon>
        <taxon>Agaricomycotina</taxon>
        <taxon>Agaricomycetes</taxon>
        <taxon>Agaricomycetidae</taxon>
        <taxon>Boletales</taxon>
        <taxon>Paxilineae</taxon>
        <taxon>Paxillaceae</taxon>
        <taxon>Paxillus</taxon>
    </lineage>
</organism>
<feature type="transmembrane region" description="Helical" evidence="2">
    <location>
        <begin position="41"/>
        <end position="64"/>
    </location>
</feature>
<dbReference type="OrthoDB" id="3265603at2759"/>
<evidence type="ECO:0000313" key="3">
    <source>
        <dbReference type="EMBL" id="KIK79207.1"/>
    </source>
</evidence>
<keyword evidence="2" id="KW-1133">Transmembrane helix</keyword>
<evidence type="ECO:0000256" key="1">
    <source>
        <dbReference type="SAM" id="MobiDB-lite"/>
    </source>
</evidence>
<feature type="compositionally biased region" description="Polar residues" evidence="1">
    <location>
        <begin position="192"/>
        <end position="217"/>
    </location>
</feature>
<keyword evidence="4" id="KW-1185">Reference proteome</keyword>
<dbReference type="Proteomes" id="UP000054538">
    <property type="component" value="Unassembled WGS sequence"/>
</dbReference>
<sequence>MTHLSTSSTPLFIAMHLGEKAYDHYLSRKRQLPEIEGSQGAFIALVVSLSVLIVVCCAAVFYLLRHHEPTERDRAIRRERYRRHREERDASSSLPSSLTSLGDKFKQMWRTKSSGGRRGGRGWIQAGSGDEWESDSDHGDPERAGARAQGGQTQTFSTRGIEDRARVVESPLSESGSGNGFIPVHYADSFSKESPPTSQTISPLQMQLERSQSQLSLGSPREGSAENDSDVHSPDPRHLSTLSNASVWTHGGSKFIEDI</sequence>
<dbReference type="AlphaFoldDB" id="A0A0D0C8D7"/>
<dbReference type="InParanoid" id="A0A0D0C8D7"/>
<evidence type="ECO:0000313" key="4">
    <source>
        <dbReference type="Proteomes" id="UP000054538"/>
    </source>
</evidence>
<evidence type="ECO:0000256" key="2">
    <source>
        <dbReference type="SAM" id="Phobius"/>
    </source>
</evidence>
<name>A0A0D0C8D7_9AGAM</name>
<feature type="compositionally biased region" description="Basic and acidic residues" evidence="1">
    <location>
        <begin position="135"/>
        <end position="145"/>
    </location>
</feature>
<protein>
    <submittedName>
        <fullName evidence="3">Uncharacterized protein</fullName>
    </submittedName>
</protein>
<accession>A0A0D0C8D7</accession>
<reference evidence="4" key="2">
    <citation type="submission" date="2015-01" db="EMBL/GenBank/DDBJ databases">
        <title>Evolutionary Origins and Diversification of the Mycorrhizal Mutualists.</title>
        <authorList>
            <consortium name="DOE Joint Genome Institute"/>
            <consortium name="Mycorrhizal Genomics Consortium"/>
            <person name="Kohler A."/>
            <person name="Kuo A."/>
            <person name="Nagy L.G."/>
            <person name="Floudas D."/>
            <person name="Copeland A."/>
            <person name="Barry K.W."/>
            <person name="Cichocki N."/>
            <person name="Veneault-Fourrey C."/>
            <person name="LaButti K."/>
            <person name="Lindquist E.A."/>
            <person name="Lipzen A."/>
            <person name="Lundell T."/>
            <person name="Morin E."/>
            <person name="Murat C."/>
            <person name="Riley R."/>
            <person name="Ohm R."/>
            <person name="Sun H."/>
            <person name="Tunlid A."/>
            <person name="Henrissat B."/>
            <person name="Grigoriev I.V."/>
            <person name="Hibbett D.S."/>
            <person name="Martin F."/>
        </authorList>
    </citation>
    <scope>NUCLEOTIDE SEQUENCE [LARGE SCALE GENOMIC DNA]</scope>
    <source>
        <strain evidence="4">Ve08.2h10</strain>
    </source>
</reference>
<dbReference type="HOGENOM" id="CLU_051883_0_0_1"/>
<feature type="compositionally biased region" description="Basic and acidic residues" evidence="1">
    <location>
        <begin position="229"/>
        <end position="238"/>
    </location>
</feature>